<keyword evidence="2" id="KW-0472">Membrane</keyword>
<keyword evidence="4" id="KW-1185">Reference proteome</keyword>
<dbReference type="EMBL" id="LQRT01000046">
    <property type="protein sequence ID" value="KZS38936.1"/>
    <property type="molecule type" value="Genomic_DNA"/>
</dbReference>
<comment type="caution">
    <text evidence="3">The sequence shown here is derived from an EMBL/GenBank/DDBJ whole genome shotgun (WGS) entry which is preliminary data.</text>
</comment>
<evidence type="ECO:0008006" key="5">
    <source>
        <dbReference type="Google" id="ProtNLM"/>
    </source>
</evidence>
<feature type="coiled-coil region" evidence="1">
    <location>
        <begin position="133"/>
        <end position="167"/>
    </location>
</feature>
<dbReference type="OrthoDB" id="656843at2"/>
<dbReference type="Pfam" id="PF17561">
    <property type="entry name" value="TssO"/>
    <property type="match status" value="1"/>
</dbReference>
<dbReference type="InterPro" id="IPR039449">
    <property type="entry name" value="TssO"/>
</dbReference>
<accession>A0A162Y5M4</accession>
<gene>
    <name evidence="3" type="ORF">AWE51_15250</name>
</gene>
<evidence type="ECO:0000256" key="2">
    <source>
        <dbReference type="SAM" id="Phobius"/>
    </source>
</evidence>
<reference evidence="3 4" key="1">
    <citation type="submission" date="2016-01" db="EMBL/GenBank/DDBJ databases">
        <title>The draft genome sequence of Aquimarina sp. RZW4-3-2.</title>
        <authorList>
            <person name="Wang Y."/>
        </authorList>
    </citation>
    <scope>NUCLEOTIDE SEQUENCE [LARGE SCALE GENOMIC DNA]</scope>
    <source>
        <strain evidence="3 4">RZW4-3-2</strain>
    </source>
</reference>
<feature type="transmembrane region" description="Helical" evidence="2">
    <location>
        <begin position="12"/>
        <end position="35"/>
    </location>
</feature>
<evidence type="ECO:0000313" key="4">
    <source>
        <dbReference type="Proteomes" id="UP000076715"/>
    </source>
</evidence>
<sequence length="172" mass="20474">MKPKNTKERRSSFIKFILLFVLVTATIMVTVFFNYRVPQKEIELLRERVKIAEQEVKFQEGFASEIKVIKNMLDSLDIPGQNVSFLGSQLNGKLSRMQESIPRKDSTYRYDMYTNVVKAFLKIKETKEELYSRKNDKKNIEECKIQLEKTEQKLKETERDLQILRITSNRRR</sequence>
<keyword evidence="2" id="KW-0812">Transmembrane</keyword>
<evidence type="ECO:0000256" key="1">
    <source>
        <dbReference type="SAM" id="Coils"/>
    </source>
</evidence>
<evidence type="ECO:0000313" key="3">
    <source>
        <dbReference type="EMBL" id="KZS38936.1"/>
    </source>
</evidence>
<keyword evidence="1" id="KW-0175">Coiled coil</keyword>
<dbReference type="STRING" id="1642818.AWE51_15250"/>
<dbReference type="AlphaFoldDB" id="A0A162Y5M4"/>
<keyword evidence="2" id="KW-1133">Transmembrane helix</keyword>
<protein>
    <recommendedName>
        <fullName evidence="5">Type VI secretion system transmembrane protein TssO</fullName>
    </recommendedName>
</protein>
<proteinExistence type="predicted"/>
<dbReference type="Proteomes" id="UP000076715">
    <property type="component" value="Unassembled WGS sequence"/>
</dbReference>
<name>A0A162Y5M4_9FLAO</name>
<organism evidence="3 4">
    <name type="scientific">Aquimarina aggregata</name>
    <dbReference type="NCBI Taxonomy" id="1642818"/>
    <lineage>
        <taxon>Bacteria</taxon>
        <taxon>Pseudomonadati</taxon>
        <taxon>Bacteroidota</taxon>
        <taxon>Flavobacteriia</taxon>
        <taxon>Flavobacteriales</taxon>
        <taxon>Flavobacteriaceae</taxon>
        <taxon>Aquimarina</taxon>
    </lineage>
</organism>
<dbReference type="RefSeq" id="WP_066318901.1">
    <property type="nucleotide sequence ID" value="NZ_CANLSS010000031.1"/>
</dbReference>